<dbReference type="Gene3D" id="1.10.10.10">
    <property type="entry name" value="Winged helix-like DNA-binding domain superfamily/Winged helix DNA-binding domain"/>
    <property type="match status" value="1"/>
</dbReference>
<organism evidence="5 6">
    <name type="scientific">Ceratopteris richardii</name>
    <name type="common">Triangle waterfern</name>
    <dbReference type="NCBI Taxonomy" id="49495"/>
    <lineage>
        <taxon>Eukaryota</taxon>
        <taxon>Viridiplantae</taxon>
        <taxon>Streptophyta</taxon>
        <taxon>Embryophyta</taxon>
        <taxon>Tracheophyta</taxon>
        <taxon>Polypodiopsida</taxon>
        <taxon>Polypodiidae</taxon>
        <taxon>Polypodiales</taxon>
        <taxon>Pteridineae</taxon>
        <taxon>Pteridaceae</taxon>
        <taxon>Parkerioideae</taxon>
        <taxon>Ceratopteris</taxon>
    </lineage>
</organism>
<evidence type="ECO:0000256" key="1">
    <source>
        <dbReference type="ARBA" id="ARBA00022884"/>
    </source>
</evidence>
<dbReference type="PANTHER" id="PTHR22792">
    <property type="entry name" value="LUPUS LA PROTEIN-RELATED"/>
    <property type="match status" value="1"/>
</dbReference>
<dbReference type="OrthoDB" id="340227at2759"/>
<dbReference type="AlphaFoldDB" id="A0A8T2SB99"/>
<protein>
    <recommendedName>
        <fullName evidence="4">HTH La-type RNA-binding domain-containing protein</fullName>
    </recommendedName>
</protein>
<keyword evidence="1 2" id="KW-0694">RNA-binding</keyword>
<name>A0A8T2SB99_CERRI</name>
<dbReference type="PANTHER" id="PTHR22792:SF132">
    <property type="entry name" value="LA-RELATED PROTEIN 1"/>
    <property type="match status" value="1"/>
</dbReference>
<evidence type="ECO:0000313" key="6">
    <source>
        <dbReference type="Proteomes" id="UP000825935"/>
    </source>
</evidence>
<dbReference type="PROSITE" id="PS50961">
    <property type="entry name" value="HTH_LA"/>
    <property type="match status" value="1"/>
</dbReference>
<dbReference type="GO" id="GO:0005737">
    <property type="term" value="C:cytoplasm"/>
    <property type="evidence" value="ECO:0007669"/>
    <property type="project" value="UniProtKB-ARBA"/>
</dbReference>
<evidence type="ECO:0000313" key="5">
    <source>
        <dbReference type="EMBL" id="KAH7315798.1"/>
    </source>
</evidence>
<feature type="region of interest" description="Disordered" evidence="3">
    <location>
        <begin position="379"/>
        <end position="412"/>
    </location>
</feature>
<dbReference type="InterPro" id="IPR036390">
    <property type="entry name" value="WH_DNA-bd_sf"/>
</dbReference>
<dbReference type="GO" id="GO:0003723">
    <property type="term" value="F:RNA binding"/>
    <property type="evidence" value="ECO:0007669"/>
    <property type="project" value="UniProtKB-UniRule"/>
</dbReference>
<dbReference type="EMBL" id="CM035426">
    <property type="protein sequence ID" value="KAH7315798.1"/>
    <property type="molecule type" value="Genomic_DNA"/>
</dbReference>
<dbReference type="Proteomes" id="UP000825935">
    <property type="component" value="Chromosome 21"/>
</dbReference>
<feature type="compositionally biased region" description="Polar residues" evidence="3">
    <location>
        <begin position="379"/>
        <end position="394"/>
    </location>
</feature>
<feature type="domain" description="HTH La-type RNA-binding" evidence="4">
    <location>
        <begin position="259"/>
        <end position="345"/>
    </location>
</feature>
<evidence type="ECO:0000256" key="3">
    <source>
        <dbReference type="SAM" id="MobiDB-lite"/>
    </source>
</evidence>
<keyword evidence="6" id="KW-1185">Reference proteome</keyword>
<dbReference type="SUPFAM" id="SSF46785">
    <property type="entry name" value="Winged helix' DNA-binding domain"/>
    <property type="match status" value="1"/>
</dbReference>
<evidence type="ECO:0000256" key="2">
    <source>
        <dbReference type="PROSITE-ProRule" id="PRU00332"/>
    </source>
</evidence>
<reference evidence="5" key="1">
    <citation type="submission" date="2021-08" db="EMBL/GenBank/DDBJ databases">
        <title>WGS assembly of Ceratopteris richardii.</title>
        <authorList>
            <person name="Marchant D.B."/>
            <person name="Chen G."/>
            <person name="Jenkins J."/>
            <person name="Shu S."/>
            <person name="Leebens-Mack J."/>
            <person name="Grimwood J."/>
            <person name="Schmutz J."/>
            <person name="Soltis P."/>
            <person name="Soltis D."/>
            <person name="Chen Z.-H."/>
        </authorList>
    </citation>
    <scope>NUCLEOTIDE SEQUENCE</scope>
    <source>
        <strain evidence="5">Whitten #5841</strain>
        <tissue evidence="5">Leaf</tissue>
    </source>
</reference>
<dbReference type="SMART" id="SM00715">
    <property type="entry name" value="LA"/>
    <property type="match status" value="1"/>
</dbReference>
<comment type="caution">
    <text evidence="5">The sequence shown here is derived from an EMBL/GenBank/DDBJ whole genome shotgun (WGS) entry which is preliminary data.</text>
</comment>
<dbReference type="InterPro" id="IPR006630">
    <property type="entry name" value="La_HTH"/>
</dbReference>
<dbReference type="CDD" id="cd07323">
    <property type="entry name" value="LAM"/>
    <property type="match status" value="1"/>
</dbReference>
<gene>
    <name evidence="5" type="ORF">KP509_21G066200</name>
</gene>
<evidence type="ECO:0000259" key="4">
    <source>
        <dbReference type="PROSITE" id="PS50961"/>
    </source>
</evidence>
<dbReference type="InterPro" id="IPR036388">
    <property type="entry name" value="WH-like_DNA-bd_sf"/>
</dbReference>
<dbReference type="InterPro" id="IPR045180">
    <property type="entry name" value="La_dom_prot"/>
</dbReference>
<dbReference type="Pfam" id="PF05383">
    <property type="entry name" value="La"/>
    <property type="match status" value="1"/>
</dbReference>
<accession>A0A8T2SB99</accession>
<sequence>MSSSYTGAGVPDDSFRRADDGLEISEVSQYIPDPGITNADELDVTLVSPNITTQCFASEREVSKSPWGKMLVSPEDDKVSPSVLGAMFWPDLTEARGMKIANGLRSLHLADGPQYHQGWRHSPVFELQQPTKHNSRMQEMDNSTSSQLMNDSLLHDVNYGGGFPNQNKKWRDIRRRGNFEWPNHGRGNGKGSDVITVLDEQHIGQRNMHWPPQPPLYMNTSFAFLNGVMHYVPIGVPVPVQFIPHFHPVVSPDIMVPANMDLKAANSALIKQINYYFSEENLMKDCYLREHMDGEGFVPISLIARFNRVRINLSVILNALHHSTVVEVQHDRIRRRNDGGKWRLQPGQRSAVLSVEDNISLRNLREGFHRETEQACNGGLTSSLEESMAQTSSNRPERAVPDAGSTPEKCEHINHNGESVLLDAKKGATALLQHFPGSGSSIQRSSFIDDNTVAILASHELATREVST</sequence>
<proteinExistence type="predicted"/>